<reference evidence="8 9" key="1">
    <citation type="submission" date="2018-09" db="EMBL/GenBank/DDBJ databases">
        <title>Glutamicibacter mishrai S5-52T (LMG 29155T = KCTC 39846T).</title>
        <authorList>
            <person name="Das S.K."/>
        </authorList>
    </citation>
    <scope>NUCLEOTIDE SEQUENCE [LARGE SCALE GENOMIC DNA]</scope>
    <source>
        <strain evidence="8 9">S5-52</strain>
    </source>
</reference>
<dbReference type="GO" id="GO:0022857">
    <property type="term" value="F:transmembrane transporter activity"/>
    <property type="evidence" value="ECO:0007669"/>
    <property type="project" value="InterPro"/>
</dbReference>
<protein>
    <submittedName>
        <fullName evidence="8">MFS transporter</fullName>
    </submittedName>
</protein>
<feature type="transmembrane region" description="Helical" evidence="6">
    <location>
        <begin position="139"/>
        <end position="158"/>
    </location>
</feature>
<dbReference type="Proteomes" id="UP000502331">
    <property type="component" value="Chromosome"/>
</dbReference>
<evidence type="ECO:0000259" key="7">
    <source>
        <dbReference type="PROSITE" id="PS50850"/>
    </source>
</evidence>
<feature type="transmembrane region" description="Helical" evidence="6">
    <location>
        <begin position="12"/>
        <end position="32"/>
    </location>
</feature>
<evidence type="ECO:0000313" key="9">
    <source>
        <dbReference type="Proteomes" id="UP000502331"/>
    </source>
</evidence>
<keyword evidence="5 6" id="KW-0472">Membrane</keyword>
<evidence type="ECO:0000256" key="2">
    <source>
        <dbReference type="ARBA" id="ARBA00022475"/>
    </source>
</evidence>
<dbReference type="Pfam" id="PF07690">
    <property type="entry name" value="MFS_1"/>
    <property type="match status" value="1"/>
</dbReference>
<feature type="transmembrane region" description="Helical" evidence="6">
    <location>
        <begin position="244"/>
        <end position="261"/>
    </location>
</feature>
<feature type="transmembrane region" description="Helical" evidence="6">
    <location>
        <begin position="164"/>
        <end position="181"/>
    </location>
</feature>
<feature type="transmembrane region" description="Helical" evidence="6">
    <location>
        <begin position="38"/>
        <end position="56"/>
    </location>
</feature>
<dbReference type="EMBL" id="CP032549">
    <property type="protein sequence ID" value="QIV87986.1"/>
    <property type="molecule type" value="Genomic_DNA"/>
</dbReference>
<feature type="transmembrane region" description="Helical" evidence="6">
    <location>
        <begin position="268"/>
        <end position="293"/>
    </location>
</feature>
<evidence type="ECO:0000256" key="1">
    <source>
        <dbReference type="ARBA" id="ARBA00004651"/>
    </source>
</evidence>
<evidence type="ECO:0000313" key="8">
    <source>
        <dbReference type="EMBL" id="QIV87986.1"/>
    </source>
</evidence>
<dbReference type="InterPro" id="IPR050189">
    <property type="entry name" value="MFS_Efflux_Transporters"/>
</dbReference>
<dbReference type="InterPro" id="IPR020846">
    <property type="entry name" value="MFS_dom"/>
</dbReference>
<dbReference type="InterPro" id="IPR001958">
    <property type="entry name" value="Tet-R_TetA/multi-R_MdtG-like"/>
</dbReference>
<feature type="transmembrane region" description="Helical" evidence="6">
    <location>
        <begin position="208"/>
        <end position="232"/>
    </location>
</feature>
<keyword evidence="3 6" id="KW-0812">Transmembrane</keyword>
<dbReference type="PANTHER" id="PTHR43124">
    <property type="entry name" value="PURINE EFFLUX PUMP PBUE"/>
    <property type="match status" value="1"/>
</dbReference>
<keyword evidence="4 6" id="KW-1133">Transmembrane helix</keyword>
<dbReference type="GO" id="GO:0005886">
    <property type="term" value="C:plasma membrane"/>
    <property type="evidence" value="ECO:0007669"/>
    <property type="project" value="UniProtKB-SubCell"/>
</dbReference>
<keyword evidence="2" id="KW-1003">Cell membrane</keyword>
<evidence type="ECO:0000256" key="6">
    <source>
        <dbReference type="SAM" id="Phobius"/>
    </source>
</evidence>
<feature type="domain" description="Major facilitator superfamily (MFS) profile" evidence="7">
    <location>
        <begin position="10"/>
        <end position="388"/>
    </location>
</feature>
<sequence>MTRDTTSTRHIAPLFAAGFTTAFGAHSIAAGLGSEFEALGSSLLTLGILLAVYDVAEVILKPVFGTLSDRIGAKPVILGGLVVFTIMSAMGIFANSALALGLVRLGQGAAASAFSPAASAAVARLSGPSTGQYFGRYGAWKTLGYVLGPLIGAGLIFFSGLPALFAFMAVISLAAAIWVWLKMPVLPILPKQRYTLADLARQTVQPGFLVPTMVLAASTGALGAAVGFLPLIGSKLGLNEMQSMGVVSMLAICSALVQPWIGRVNDQAWISFATGMALGLLLIIAGLVSVAIWQSFATLLLSSLLLGTGVGISTPLGFAHLASTTPDERIGRTMGSAELGRELGDAGGPILVGAVAATASVSAGLWALAAVILAITLLGILMLRLPDSPSKQGTIA</sequence>
<evidence type="ECO:0000256" key="5">
    <source>
        <dbReference type="ARBA" id="ARBA00023136"/>
    </source>
</evidence>
<feature type="transmembrane region" description="Helical" evidence="6">
    <location>
        <begin position="76"/>
        <end position="103"/>
    </location>
</feature>
<dbReference type="SUPFAM" id="SSF103473">
    <property type="entry name" value="MFS general substrate transporter"/>
    <property type="match status" value="1"/>
</dbReference>
<dbReference type="AlphaFoldDB" id="A0A6H0SLI5"/>
<accession>A0A6H0SLI5</accession>
<dbReference type="Gene3D" id="1.20.1250.20">
    <property type="entry name" value="MFS general substrate transporter like domains"/>
    <property type="match status" value="1"/>
</dbReference>
<dbReference type="PRINTS" id="PR01035">
    <property type="entry name" value="TCRTETA"/>
</dbReference>
<dbReference type="PANTHER" id="PTHR43124:SF3">
    <property type="entry name" value="CHLORAMPHENICOL EFFLUX PUMP RV0191"/>
    <property type="match status" value="1"/>
</dbReference>
<gene>
    <name evidence="8" type="ORF">D3791_13240</name>
</gene>
<dbReference type="InterPro" id="IPR011701">
    <property type="entry name" value="MFS"/>
</dbReference>
<organism evidence="8 9">
    <name type="scientific">Glutamicibacter mishrai</name>
    <dbReference type="NCBI Taxonomy" id="1775880"/>
    <lineage>
        <taxon>Bacteria</taxon>
        <taxon>Bacillati</taxon>
        <taxon>Actinomycetota</taxon>
        <taxon>Actinomycetes</taxon>
        <taxon>Micrococcales</taxon>
        <taxon>Micrococcaceae</taxon>
        <taxon>Glutamicibacter</taxon>
    </lineage>
</organism>
<feature type="transmembrane region" description="Helical" evidence="6">
    <location>
        <begin position="365"/>
        <end position="383"/>
    </location>
</feature>
<name>A0A6H0SLI5_9MICC</name>
<dbReference type="PROSITE" id="PS50850">
    <property type="entry name" value="MFS"/>
    <property type="match status" value="1"/>
</dbReference>
<evidence type="ECO:0000256" key="3">
    <source>
        <dbReference type="ARBA" id="ARBA00022692"/>
    </source>
</evidence>
<dbReference type="RefSeq" id="WP_172512487.1">
    <property type="nucleotide sequence ID" value="NZ_CP032549.1"/>
</dbReference>
<feature type="transmembrane region" description="Helical" evidence="6">
    <location>
        <begin position="299"/>
        <end position="322"/>
    </location>
</feature>
<comment type="subcellular location">
    <subcellularLocation>
        <location evidence="1">Cell membrane</location>
        <topology evidence="1">Multi-pass membrane protein</topology>
    </subcellularLocation>
</comment>
<proteinExistence type="predicted"/>
<evidence type="ECO:0000256" key="4">
    <source>
        <dbReference type="ARBA" id="ARBA00022989"/>
    </source>
</evidence>
<keyword evidence="9" id="KW-1185">Reference proteome</keyword>
<dbReference type="InterPro" id="IPR036259">
    <property type="entry name" value="MFS_trans_sf"/>
</dbReference>